<comment type="caution">
    <text evidence="2">The sequence shown here is derived from an EMBL/GenBank/DDBJ whole genome shotgun (WGS) entry which is preliminary data.</text>
</comment>
<feature type="compositionally biased region" description="Basic and acidic residues" evidence="1">
    <location>
        <begin position="114"/>
        <end position="129"/>
    </location>
</feature>
<accession>A0AA37GZ55</accession>
<reference evidence="2 3" key="1">
    <citation type="submission" date="2021-07" db="EMBL/GenBank/DDBJ databases">
        <title>Genome data of Colletotrichum spaethianum.</title>
        <authorList>
            <person name="Utami Y.D."/>
            <person name="Hiruma K."/>
        </authorList>
    </citation>
    <scope>NUCLEOTIDE SEQUENCE [LARGE SCALE GENOMIC DNA]</scope>
    <source>
        <strain evidence="2 3">MAFF 242679</strain>
    </source>
</reference>
<sequence length="129" mass="14082">MEHILPLLPRDGSFSVTPRNTLGLLRKAARNWNLDPKDILFAVAFDHAAQSETFFRALRDLSAAGPDLPSSVALLCALANQQRSHAHISKRTGVHTARSGIARKDVELAVASSRKTDPPDNPQEVKEPP</sequence>
<gene>
    <name evidence="2" type="ORF">ColLi_12193</name>
</gene>
<dbReference type="AlphaFoldDB" id="A0AA37GZ55"/>
<proteinExistence type="predicted"/>
<keyword evidence="3" id="KW-1185">Reference proteome</keyword>
<protein>
    <submittedName>
        <fullName evidence="2">Uncharacterized protein</fullName>
    </submittedName>
</protein>
<organism evidence="2 3">
    <name type="scientific">Colletotrichum liriopes</name>
    <dbReference type="NCBI Taxonomy" id="708192"/>
    <lineage>
        <taxon>Eukaryota</taxon>
        <taxon>Fungi</taxon>
        <taxon>Dikarya</taxon>
        <taxon>Ascomycota</taxon>
        <taxon>Pezizomycotina</taxon>
        <taxon>Sordariomycetes</taxon>
        <taxon>Hypocreomycetidae</taxon>
        <taxon>Glomerellales</taxon>
        <taxon>Glomerellaceae</taxon>
        <taxon>Colletotrichum</taxon>
        <taxon>Colletotrichum spaethianum species complex</taxon>
    </lineage>
</organism>
<feature type="region of interest" description="Disordered" evidence="1">
    <location>
        <begin position="110"/>
        <end position="129"/>
    </location>
</feature>
<dbReference type="EMBL" id="BPPX01000040">
    <property type="protein sequence ID" value="GJC89355.1"/>
    <property type="molecule type" value="Genomic_DNA"/>
</dbReference>
<evidence type="ECO:0000256" key="1">
    <source>
        <dbReference type="SAM" id="MobiDB-lite"/>
    </source>
</evidence>
<dbReference type="Proteomes" id="UP001055172">
    <property type="component" value="Unassembled WGS sequence"/>
</dbReference>
<evidence type="ECO:0000313" key="3">
    <source>
        <dbReference type="Proteomes" id="UP001055172"/>
    </source>
</evidence>
<name>A0AA37GZ55_9PEZI</name>
<evidence type="ECO:0000313" key="2">
    <source>
        <dbReference type="EMBL" id="GJC89355.1"/>
    </source>
</evidence>